<evidence type="ECO:0000256" key="2">
    <source>
        <dbReference type="ARBA" id="ARBA00023004"/>
    </source>
</evidence>
<dbReference type="RefSeq" id="WP_102246931.1">
    <property type="nucleotide sequence ID" value="NZ_CP025682.1"/>
</dbReference>
<evidence type="ECO:0000256" key="1">
    <source>
        <dbReference type="ARBA" id="ARBA00023002"/>
    </source>
</evidence>
<evidence type="ECO:0000259" key="6">
    <source>
        <dbReference type="Pfam" id="PF12867"/>
    </source>
</evidence>
<dbReference type="Proteomes" id="UP000242205">
    <property type="component" value="Chromosome"/>
</dbReference>
<dbReference type="KEGG" id="atw:C0099_07930"/>
<reference evidence="7 8" key="1">
    <citation type="submission" date="2018-01" db="EMBL/GenBank/DDBJ databases">
        <authorList>
            <person name="Fu G.-Y."/>
        </authorList>
    </citation>
    <scope>NUCLEOTIDE SEQUENCE [LARGE SCALE GENOMIC DNA]</scope>
    <source>
        <strain evidence="7 8">SY39</strain>
    </source>
</reference>
<feature type="domain" description="Sulfatase-modifying factor enzyme-like" evidence="5">
    <location>
        <begin position="181"/>
        <end position="439"/>
    </location>
</feature>
<dbReference type="Gene3D" id="3.90.1580.10">
    <property type="entry name" value="paralog of FGE (formylglycine-generating enzyme)"/>
    <property type="match status" value="1"/>
</dbReference>
<dbReference type="Gene3D" id="1.20.120.450">
    <property type="entry name" value="dinb family like domain"/>
    <property type="match status" value="1"/>
</dbReference>
<organism evidence="7 8">
    <name type="scientific">Pseudazoarcus pumilus</name>
    <dbReference type="NCBI Taxonomy" id="2067960"/>
    <lineage>
        <taxon>Bacteria</taxon>
        <taxon>Pseudomonadati</taxon>
        <taxon>Pseudomonadota</taxon>
        <taxon>Betaproteobacteria</taxon>
        <taxon>Rhodocyclales</taxon>
        <taxon>Zoogloeaceae</taxon>
        <taxon>Pseudazoarcus</taxon>
    </lineage>
</organism>
<evidence type="ECO:0000256" key="3">
    <source>
        <dbReference type="ARBA" id="ARBA00037882"/>
    </source>
</evidence>
<dbReference type="AlphaFoldDB" id="A0A2I6S6I0"/>
<dbReference type="Pfam" id="PF03781">
    <property type="entry name" value="FGE-sulfatase"/>
    <property type="match status" value="1"/>
</dbReference>
<dbReference type="EMBL" id="CP025682">
    <property type="protein sequence ID" value="AUN94865.1"/>
    <property type="molecule type" value="Genomic_DNA"/>
</dbReference>
<evidence type="ECO:0000313" key="7">
    <source>
        <dbReference type="EMBL" id="AUN94865.1"/>
    </source>
</evidence>
<feature type="domain" description="DinB-like" evidence="6">
    <location>
        <begin position="16"/>
        <end position="151"/>
    </location>
</feature>
<dbReference type="SUPFAM" id="SSF56436">
    <property type="entry name" value="C-type lectin-like"/>
    <property type="match status" value="1"/>
</dbReference>
<dbReference type="InterPro" id="IPR034660">
    <property type="entry name" value="DinB/YfiT-like"/>
</dbReference>
<protein>
    <submittedName>
        <fullName evidence="7">Ergothioneine biosynthesis protein EgtB</fullName>
    </submittedName>
</protein>
<dbReference type="InterPro" id="IPR005532">
    <property type="entry name" value="SUMF_dom"/>
</dbReference>
<sequence length="444" mass="50625">MNARTEFRIGPQLLEQFDRNRRRMQALYATLPDDAYFGRPIPLRNPLVFYEGHVPAFSHAQLVRKVLGGAAIDESLEHLFARGIDPHESTTGAKARGNEADEWPDRADVAAFRDEADRRVRAAIERVLDDPDGPLEVVHRILEHETMHHETLMYLWHALPFEDKRPPDGYAPDIGGAPPQQAMVEVPVGRAQLGVARDELPFAWDNELPTHAEHVPAFRIQRHKVTNAEYLEFVEAGGYRDQRWWKSEDWAWLREHAIEHPHFWQRDGQAWSWRGMFGPVALPPAWPVWVTHAEASAYARWRGMALPTEGQYQRAALGDPDGPQRRFPWGEEAPQEHHGNFGFKSYDPQPSGSHPDGASAWGVEDLVGNGWEWTATPFAPFPGFVPMPEYPEYSADFFDGQHYVMKGASPATVVELLRPSFRNWFRPRYPYVFAGFRCVGGAGR</sequence>
<keyword evidence="1" id="KW-0560">Oxidoreductase</keyword>
<proteinExistence type="predicted"/>
<keyword evidence="2" id="KW-0408">Iron</keyword>
<dbReference type="PANTHER" id="PTHR43397:SF1">
    <property type="entry name" value="ERGOTHIONEINE BIOSYNTHESIS PROTEIN 1"/>
    <property type="match status" value="1"/>
</dbReference>
<gene>
    <name evidence="7" type="ORF">C0099_07930</name>
</gene>
<dbReference type="InterPro" id="IPR051128">
    <property type="entry name" value="EgtD_Methyltrsf_superfamily"/>
</dbReference>
<dbReference type="SUPFAM" id="SSF109854">
    <property type="entry name" value="DinB/YfiT-like putative metalloenzymes"/>
    <property type="match status" value="1"/>
</dbReference>
<evidence type="ECO:0000313" key="8">
    <source>
        <dbReference type="Proteomes" id="UP000242205"/>
    </source>
</evidence>
<feature type="region of interest" description="Disordered" evidence="4">
    <location>
        <begin position="318"/>
        <end position="340"/>
    </location>
</feature>
<dbReference type="InterPro" id="IPR024775">
    <property type="entry name" value="DinB-like"/>
</dbReference>
<dbReference type="OrthoDB" id="9768004at2"/>
<comment type="pathway">
    <text evidence="3">Amino-acid biosynthesis; ergothioneine biosynthesis.</text>
</comment>
<accession>A0A2I6S6I0</accession>
<dbReference type="Pfam" id="PF12867">
    <property type="entry name" value="DinB_2"/>
    <property type="match status" value="1"/>
</dbReference>
<dbReference type="InterPro" id="IPR016187">
    <property type="entry name" value="CTDL_fold"/>
</dbReference>
<dbReference type="InterPro" id="IPR042095">
    <property type="entry name" value="SUMF_sf"/>
</dbReference>
<name>A0A2I6S6I0_9RHOO</name>
<keyword evidence="8" id="KW-1185">Reference proteome</keyword>
<evidence type="ECO:0000256" key="4">
    <source>
        <dbReference type="SAM" id="MobiDB-lite"/>
    </source>
</evidence>
<dbReference type="PANTHER" id="PTHR43397">
    <property type="entry name" value="ERGOTHIONEINE BIOSYNTHESIS PROTEIN 1"/>
    <property type="match status" value="1"/>
</dbReference>
<evidence type="ECO:0000259" key="5">
    <source>
        <dbReference type="Pfam" id="PF03781"/>
    </source>
</evidence>